<evidence type="ECO:0000259" key="1">
    <source>
        <dbReference type="PROSITE" id="PS50883"/>
    </source>
</evidence>
<dbReference type="Pfam" id="PF00990">
    <property type="entry name" value="GGDEF"/>
    <property type="match status" value="1"/>
</dbReference>
<evidence type="ECO:0000259" key="2">
    <source>
        <dbReference type="PROSITE" id="PS50887"/>
    </source>
</evidence>
<dbReference type="SMART" id="SM00052">
    <property type="entry name" value="EAL"/>
    <property type="match status" value="1"/>
</dbReference>
<dbReference type="AlphaFoldDB" id="A0A3B0TS18"/>
<dbReference type="InterPro" id="IPR029787">
    <property type="entry name" value="Nucleotide_cyclase"/>
</dbReference>
<gene>
    <name evidence="3" type="ORF">MNBD_ALPHA09-1202</name>
</gene>
<evidence type="ECO:0000313" key="3">
    <source>
        <dbReference type="EMBL" id="VAW18983.1"/>
    </source>
</evidence>
<protein>
    <submittedName>
        <fullName evidence="3">Diguanylate cyclase/phosphodiesterase (GGDEF &amp; EAL domains) with PAS/PAC sensor(S)</fullName>
    </submittedName>
</protein>
<dbReference type="PANTHER" id="PTHR33121:SF79">
    <property type="entry name" value="CYCLIC DI-GMP PHOSPHODIESTERASE PDED-RELATED"/>
    <property type="match status" value="1"/>
</dbReference>
<dbReference type="InterPro" id="IPR043128">
    <property type="entry name" value="Rev_trsase/Diguanyl_cyclase"/>
</dbReference>
<accession>A0A3B0TS18</accession>
<dbReference type="SMART" id="SM00267">
    <property type="entry name" value="GGDEF"/>
    <property type="match status" value="1"/>
</dbReference>
<dbReference type="InterPro" id="IPR050706">
    <property type="entry name" value="Cyclic-di-GMP_PDE-like"/>
</dbReference>
<dbReference type="InterPro" id="IPR000160">
    <property type="entry name" value="GGDEF_dom"/>
</dbReference>
<dbReference type="InterPro" id="IPR001633">
    <property type="entry name" value="EAL_dom"/>
</dbReference>
<dbReference type="PANTHER" id="PTHR33121">
    <property type="entry name" value="CYCLIC DI-GMP PHOSPHODIESTERASE PDEF"/>
    <property type="match status" value="1"/>
</dbReference>
<dbReference type="SUPFAM" id="SSF141868">
    <property type="entry name" value="EAL domain-like"/>
    <property type="match status" value="1"/>
</dbReference>
<name>A0A3B0TS18_9ZZZZ</name>
<dbReference type="CDD" id="cd01948">
    <property type="entry name" value="EAL"/>
    <property type="match status" value="1"/>
</dbReference>
<dbReference type="SUPFAM" id="SSF55073">
    <property type="entry name" value="Nucleotide cyclase"/>
    <property type="match status" value="1"/>
</dbReference>
<dbReference type="InterPro" id="IPR035919">
    <property type="entry name" value="EAL_sf"/>
</dbReference>
<dbReference type="Gene3D" id="3.20.20.450">
    <property type="entry name" value="EAL domain"/>
    <property type="match status" value="1"/>
</dbReference>
<dbReference type="PROSITE" id="PS50887">
    <property type="entry name" value="GGDEF"/>
    <property type="match status" value="1"/>
</dbReference>
<dbReference type="NCBIfam" id="TIGR00254">
    <property type="entry name" value="GGDEF"/>
    <property type="match status" value="1"/>
</dbReference>
<organism evidence="3">
    <name type="scientific">hydrothermal vent metagenome</name>
    <dbReference type="NCBI Taxonomy" id="652676"/>
    <lineage>
        <taxon>unclassified sequences</taxon>
        <taxon>metagenomes</taxon>
        <taxon>ecological metagenomes</taxon>
    </lineage>
</organism>
<dbReference type="Gene3D" id="3.30.70.270">
    <property type="match status" value="1"/>
</dbReference>
<proteinExistence type="predicted"/>
<reference evidence="3" key="1">
    <citation type="submission" date="2018-06" db="EMBL/GenBank/DDBJ databases">
        <authorList>
            <person name="Zhirakovskaya E."/>
        </authorList>
    </citation>
    <scope>NUCLEOTIDE SEQUENCE</scope>
</reference>
<feature type="domain" description="EAL" evidence="1">
    <location>
        <begin position="359"/>
        <end position="608"/>
    </location>
</feature>
<sequence length="612" mass="65954">MKTVADKAGKASRGRTNYRPARANHSTAVPYDALPLALKRAELVEAGLAAAGAVAYEWYFDSDRLSWSSAWPTFAGQAGTAAPADGNSLWARINAEDRALRYEAMFGGDEGDEGDGVPFKAQYRLSQGKNAPGFEVVEDGRWYTDEVGRPHVARGVLRRAPISALPAAPTRKPNKRTPVPGTLFKITEAGEGFLSRHGLQAALGREVGQSVRHGGEAGFLLVGIDGLANVNHAYGFEVADQLIEAVWSRVREALPTPVVLASYTGNKLGAILPRGTSASLAEVAKSIIAAATTLPVGREATPIPVSLSIGGVALPDQANSAEMAMFRAEEALAAARETPHSSYSPYTPSGAREEARQRNLGMADRIVSALNDRRFHIAYQPVVAADSGKTAFFECLLRLTETDGTVTAAGAFMTAAEHLGLARLLDHRVLELVLETMMQRDDVNLSLNVSPLTVLSPDWIDCLKNAVRTRRDVAKRLIVEITETVAIEDMTATVQFVDTLHDIGARVAIDDFGAGYTSFRNLKLLNVDMVKIDGEFVRNISSSKDDQVFVRTLIDLAANFNLKTVAEHVETAKDADLLASWGVGAFQGYFHGRPDPVLPPPRSAKKTKASRR</sequence>
<feature type="domain" description="GGDEF" evidence="2">
    <location>
        <begin position="215"/>
        <end position="348"/>
    </location>
</feature>
<dbReference type="GO" id="GO:0071111">
    <property type="term" value="F:cyclic-guanylate-specific phosphodiesterase activity"/>
    <property type="evidence" value="ECO:0007669"/>
    <property type="project" value="InterPro"/>
</dbReference>
<dbReference type="EMBL" id="UOEM01000121">
    <property type="protein sequence ID" value="VAW18983.1"/>
    <property type="molecule type" value="Genomic_DNA"/>
</dbReference>
<dbReference type="Pfam" id="PF00563">
    <property type="entry name" value="EAL"/>
    <property type="match status" value="1"/>
</dbReference>
<dbReference type="PROSITE" id="PS50883">
    <property type="entry name" value="EAL"/>
    <property type="match status" value="1"/>
</dbReference>